<evidence type="ECO:0000313" key="1">
    <source>
        <dbReference type="EMBL" id="KIL39553.1"/>
    </source>
</evidence>
<sequence length="150" mass="17774">MTLRTFCRSRIRIILFLAILKFMHINPVTNAANTRIVTIVISIIRDIRDFFDDLNRSIAGNYRLHIKHRLFEFYKRMKLCSKRLISFYKILPNFYKTLAFIYKRLTNFYKTLTDSYNGLSQIYNVISKEGKGASARIDDQFAMQINKNGK</sequence>
<proteinExistence type="predicted"/>
<comment type="caution">
    <text evidence="1">The sequence shown here is derived from an EMBL/GenBank/DDBJ whole genome shotgun (WGS) entry which is preliminary data.</text>
</comment>
<organism evidence="1 2">
    <name type="scientific">Gordoniibacillus kamchatkensis</name>
    <dbReference type="NCBI Taxonomy" id="1590651"/>
    <lineage>
        <taxon>Bacteria</taxon>
        <taxon>Bacillati</taxon>
        <taxon>Bacillota</taxon>
        <taxon>Bacilli</taxon>
        <taxon>Bacillales</taxon>
        <taxon>Paenibacillaceae</taxon>
        <taxon>Gordoniibacillus</taxon>
    </lineage>
</organism>
<dbReference type="Proteomes" id="UP000031967">
    <property type="component" value="Unassembled WGS sequence"/>
</dbReference>
<gene>
    <name evidence="1" type="ORF">SD70_19305</name>
</gene>
<accession>A0ABR5AER5</accession>
<protein>
    <submittedName>
        <fullName evidence="1">Uncharacterized protein</fullName>
    </submittedName>
</protein>
<name>A0ABR5AER5_9BACL</name>
<keyword evidence="2" id="KW-1185">Reference proteome</keyword>
<reference evidence="1 2" key="1">
    <citation type="submission" date="2014-12" db="EMBL/GenBank/DDBJ databases">
        <title>Draft genome sequence of Paenibacillus kamchatkensis strain B-2647.</title>
        <authorList>
            <person name="Karlyshev A.V."/>
            <person name="Kudryashova E.B."/>
        </authorList>
    </citation>
    <scope>NUCLEOTIDE SEQUENCE [LARGE SCALE GENOMIC DNA]</scope>
    <source>
        <strain evidence="1 2">VKM B-2647</strain>
    </source>
</reference>
<dbReference type="EMBL" id="JXAK01000035">
    <property type="protein sequence ID" value="KIL39553.1"/>
    <property type="molecule type" value="Genomic_DNA"/>
</dbReference>
<evidence type="ECO:0000313" key="2">
    <source>
        <dbReference type="Proteomes" id="UP000031967"/>
    </source>
</evidence>